<proteinExistence type="predicted"/>
<protein>
    <submittedName>
        <fullName evidence="1">Uncharacterized protein</fullName>
    </submittedName>
</protein>
<organism evidence="1 2">
    <name type="scientific">Haematococcus lacustris</name>
    <name type="common">Green alga</name>
    <name type="synonym">Haematococcus pluvialis</name>
    <dbReference type="NCBI Taxonomy" id="44745"/>
    <lineage>
        <taxon>Eukaryota</taxon>
        <taxon>Viridiplantae</taxon>
        <taxon>Chlorophyta</taxon>
        <taxon>core chlorophytes</taxon>
        <taxon>Chlorophyceae</taxon>
        <taxon>CS clade</taxon>
        <taxon>Chlamydomonadales</taxon>
        <taxon>Haematococcaceae</taxon>
        <taxon>Haematococcus</taxon>
    </lineage>
</organism>
<dbReference type="EMBL" id="BLLF01001242">
    <property type="protein sequence ID" value="GFH18057.1"/>
    <property type="molecule type" value="Genomic_DNA"/>
</dbReference>
<dbReference type="AlphaFoldDB" id="A0A699Z616"/>
<gene>
    <name evidence="1" type="ORF">HaLaN_14794</name>
</gene>
<evidence type="ECO:0000313" key="2">
    <source>
        <dbReference type="Proteomes" id="UP000485058"/>
    </source>
</evidence>
<reference evidence="1 2" key="1">
    <citation type="submission" date="2020-02" db="EMBL/GenBank/DDBJ databases">
        <title>Draft genome sequence of Haematococcus lacustris strain NIES-144.</title>
        <authorList>
            <person name="Morimoto D."/>
            <person name="Nakagawa S."/>
            <person name="Yoshida T."/>
            <person name="Sawayama S."/>
        </authorList>
    </citation>
    <scope>NUCLEOTIDE SEQUENCE [LARGE SCALE GENOMIC DNA]</scope>
    <source>
        <strain evidence="1 2">NIES-144</strain>
    </source>
</reference>
<accession>A0A699Z616</accession>
<feature type="non-terminal residue" evidence="1">
    <location>
        <position position="1"/>
    </location>
</feature>
<dbReference type="Proteomes" id="UP000485058">
    <property type="component" value="Unassembled WGS sequence"/>
</dbReference>
<name>A0A699Z616_HAELA</name>
<sequence>AGLAIKTTLDLQRATRYLTIILQGDATANPSGLDTLQPTAFNLAATVAYLQTQLATAMNHHRVFYLGGRRQRALPTDYGLGQLWGQDSVTATVWYDLPVSHLPPGANITAVVTRDNIASGMYIRLANSSLLQLVSRQLNMSMWNYGNLI</sequence>
<feature type="non-terminal residue" evidence="1">
    <location>
        <position position="149"/>
    </location>
</feature>
<evidence type="ECO:0000313" key="1">
    <source>
        <dbReference type="EMBL" id="GFH18057.1"/>
    </source>
</evidence>
<comment type="caution">
    <text evidence="1">The sequence shown here is derived from an EMBL/GenBank/DDBJ whole genome shotgun (WGS) entry which is preliminary data.</text>
</comment>
<keyword evidence="2" id="KW-1185">Reference proteome</keyword>